<comment type="pathway">
    <text evidence="3">Sphingolipid metabolism.</text>
</comment>
<dbReference type="InParanoid" id="A0A2K3DUX7"/>
<dbReference type="PANTHER" id="PTHR13693:SF3">
    <property type="entry name" value="LD36009P"/>
    <property type="match status" value="1"/>
</dbReference>
<keyword evidence="8" id="KW-0746">Sphingolipid metabolism</keyword>
<evidence type="ECO:0000256" key="7">
    <source>
        <dbReference type="ARBA" id="ARBA00022898"/>
    </source>
</evidence>
<dbReference type="EC" id="2.3.1.50" evidence="5"/>
<evidence type="ECO:0000313" key="12">
    <source>
        <dbReference type="EMBL" id="PNW84336.1"/>
    </source>
</evidence>
<comment type="pathway">
    <text evidence="2">Lipid metabolism; sphingolipid metabolism.</text>
</comment>
<dbReference type="OrthoDB" id="65434at2759"/>
<dbReference type="InterPro" id="IPR015421">
    <property type="entry name" value="PyrdxlP-dep_Trfase_major"/>
</dbReference>
<dbReference type="GO" id="GO:0046512">
    <property type="term" value="P:sphingosine biosynthetic process"/>
    <property type="evidence" value="ECO:0000318"/>
    <property type="project" value="GO_Central"/>
</dbReference>
<dbReference type="InterPro" id="IPR050087">
    <property type="entry name" value="AON_synthase_class-II"/>
</dbReference>
<feature type="compositionally biased region" description="Low complexity" evidence="10">
    <location>
        <begin position="586"/>
        <end position="596"/>
    </location>
</feature>
<keyword evidence="13" id="KW-1185">Reference proteome</keyword>
<dbReference type="SUPFAM" id="SSF53383">
    <property type="entry name" value="PLP-dependent transferases"/>
    <property type="match status" value="1"/>
</dbReference>
<name>A0A2K3DUX7_CHLRE</name>
<dbReference type="Proteomes" id="UP000006906">
    <property type="component" value="Chromosome 4"/>
</dbReference>
<keyword evidence="6" id="KW-0808">Transferase</keyword>
<dbReference type="InterPro" id="IPR004839">
    <property type="entry name" value="Aminotransferase_I/II_large"/>
</dbReference>
<dbReference type="GO" id="GO:0017059">
    <property type="term" value="C:serine palmitoyltransferase complex"/>
    <property type="evidence" value="ECO:0000318"/>
    <property type="project" value="GO_Central"/>
</dbReference>
<dbReference type="RefSeq" id="XP_042925448.1">
    <property type="nucleotide sequence ID" value="XM_043062096.1"/>
</dbReference>
<sequence>MEDFVQPPFLVIADTLFVLSCCMLFGRLRDFVCWLLNPFGQRKKGKEGYAHIRDPTEDFYLRRMYGRIVDCWNRPISSAPDAWFDVMDRKRIKEPSGQDVAEIVNTGTSTRCLNLASYNYLGFAASDPYCTPQVVDTIGQLGVSGCSPRVLGGTTVAHTELEDLVAQYLNVEAAITYGMGFATNSSTIPALVGKGCLILSDSLNHSSIVAGARQSGAKIKVFRHNDAKHLDALLRQSIADGQPRSHRPWKKVLVIVEGVYSMEGEACNLKDVVAVSKRHRAYIYLDEAHSIGALGGTGRGCCEHWGVDPRDIDIMMGTFTKSFGSCGGYIAGKKPVIDFLRRHSPAHLYACAMAPGCVKQVTAALQVVMGLDGTGRGAAKVQQLHDNANYTRARLLEMGLDALGSWDSPVMPIMTYSPAKMVALSRELLQRRMAMVIVGFPATPLLLTRSRICISAAHSREDLDWALEQLDELATLCNLRHGNTALKAHMEASLKDHIRRHFGEAAAAAATVAGLANGTFDPYSYRAGGGKKAVATVGGKGGKEVQEKDGRKHGHVASASGQQQQQQAAGSGPASPQAKRARKESSGNGSANGNGVAHVEPAAAAVSAPVVVAAANGVHHGGAITAEVEVQMSTGKAGSGKGGKAAAANGGHVRNGKASGVVANGNGFHRSSSPVANGRSDVKAYIRTEALVS</sequence>
<comment type="similarity">
    <text evidence="4">Belongs to the class-II pyridoxal-phosphate-dependent aminotransferase family.</text>
</comment>
<dbReference type="EMBL" id="CM008965">
    <property type="protein sequence ID" value="PNW84336.1"/>
    <property type="molecule type" value="Genomic_DNA"/>
</dbReference>
<comment type="catalytic activity">
    <reaction evidence="9">
        <text>L-serine + hexadecanoyl-CoA + H(+) = 3-oxosphinganine + CO2 + CoA</text>
        <dbReference type="Rhea" id="RHEA:14761"/>
        <dbReference type="ChEBI" id="CHEBI:15378"/>
        <dbReference type="ChEBI" id="CHEBI:16526"/>
        <dbReference type="ChEBI" id="CHEBI:33384"/>
        <dbReference type="ChEBI" id="CHEBI:57287"/>
        <dbReference type="ChEBI" id="CHEBI:57379"/>
        <dbReference type="ChEBI" id="CHEBI:58299"/>
        <dbReference type="EC" id="2.3.1.50"/>
    </reaction>
</comment>
<dbReference type="UniPathway" id="UPA00222"/>
<keyword evidence="7" id="KW-0663">Pyridoxal phosphate</keyword>
<dbReference type="PROSITE" id="PS00599">
    <property type="entry name" value="AA_TRANSFER_CLASS_2"/>
    <property type="match status" value="1"/>
</dbReference>
<dbReference type="GeneID" id="5717833"/>
<dbReference type="AlphaFoldDB" id="A0A2K3DUX7"/>
<evidence type="ECO:0000256" key="5">
    <source>
        <dbReference type="ARBA" id="ARBA00013220"/>
    </source>
</evidence>
<feature type="compositionally biased region" description="Low complexity" evidence="10">
    <location>
        <begin position="557"/>
        <end position="578"/>
    </location>
</feature>
<dbReference type="GO" id="GO:0016020">
    <property type="term" value="C:membrane"/>
    <property type="evidence" value="ECO:0007669"/>
    <property type="project" value="GOC"/>
</dbReference>
<dbReference type="Gramene" id="PNW84336">
    <property type="protein sequence ID" value="PNW84336"/>
    <property type="gene ID" value="CHLRE_04g230144v5"/>
</dbReference>
<comment type="cofactor">
    <cofactor evidence="1">
        <name>pyridoxal 5'-phosphate</name>
        <dbReference type="ChEBI" id="CHEBI:597326"/>
    </cofactor>
</comment>
<proteinExistence type="inferred from homology"/>
<gene>
    <name evidence="12" type="ORF">CHLRE_04g230144v5</name>
</gene>
<dbReference type="ExpressionAtlas" id="A0A2K3DUX7">
    <property type="expression patterns" value="baseline and differential"/>
</dbReference>
<dbReference type="STRING" id="3055.A0A2K3DUX7"/>
<evidence type="ECO:0000256" key="2">
    <source>
        <dbReference type="ARBA" id="ARBA00004760"/>
    </source>
</evidence>
<evidence type="ECO:0000256" key="10">
    <source>
        <dbReference type="SAM" id="MobiDB-lite"/>
    </source>
</evidence>
<dbReference type="PANTHER" id="PTHR13693">
    <property type="entry name" value="CLASS II AMINOTRANSFERASE/8-AMINO-7-OXONONANOATE SYNTHASE"/>
    <property type="match status" value="1"/>
</dbReference>
<dbReference type="PaxDb" id="3055-EDP04198"/>
<dbReference type="GO" id="GO:0030170">
    <property type="term" value="F:pyridoxal phosphate binding"/>
    <property type="evidence" value="ECO:0007669"/>
    <property type="project" value="InterPro"/>
</dbReference>
<reference evidence="12 13" key="1">
    <citation type="journal article" date="2007" name="Science">
        <title>The Chlamydomonas genome reveals the evolution of key animal and plant functions.</title>
        <authorList>
            <person name="Merchant S.S."/>
            <person name="Prochnik S.E."/>
            <person name="Vallon O."/>
            <person name="Harris E.H."/>
            <person name="Karpowicz S.J."/>
            <person name="Witman G.B."/>
            <person name="Terry A."/>
            <person name="Salamov A."/>
            <person name="Fritz-Laylin L.K."/>
            <person name="Marechal-Drouard L."/>
            <person name="Marshall W.F."/>
            <person name="Qu L.H."/>
            <person name="Nelson D.R."/>
            <person name="Sanderfoot A.A."/>
            <person name="Spalding M.H."/>
            <person name="Kapitonov V.V."/>
            <person name="Ren Q."/>
            <person name="Ferris P."/>
            <person name="Lindquist E."/>
            <person name="Shapiro H."/>
            <person name="Lucas S.M."/>
            <person name="Grimwood J."/>
            <person name="Schmutz J."/>
            <person name="Cardol P."/>
            <person name="Cerutti H."/>
            <person name="Chanfreau G."/>
            <person name="Chen C.L."/>
            <person name="Cognat V."/>
            <person name="Croft M.T."/>
            <person name="Dent R."/>
            <person name="Dutcher S."/>
            <person name="Fernandez E."/>
            <person name="Fukuzawa H."/>
            <person name="Gonzalez-Ballester D."/>
            <person name="Gonzalez-Halphen D."/>
            <person name="Hallmann A."/>
            <person name="Hanikenne M."/>
            <person name="Hippler M."/>
            <person name="Inwood W."/>
            <person name="Jabbari K."/>
            <person name="Kalanon M."/>
            <person name="Kuras R."/>
            <person name="Lefebvre P.A."/>
            <person name="Lemaire S.D."/>
            <person name="Lobanov A.V."/>
            <person name="Lohr M."/>
            <person name="Manuell A."/>
            <person name="Meier I."/>
            <person name="Mets L."/>
            <person name="Mittag M."/>
            <person name="Mittelmeier T."/>
            <person name="Moroney J.V."/>
            <person name="Moseley J."/>
            <person name="Napoli C."/>
            <person name="Nedelcu A.M."/>
            <person name="Niyogi K."/>
            <person name="Novoselov S.V."/>
            <person name="Paulsen I.T."/>
            <person name="Pazour G."/>
            <person name="Purton S."/>
            <person name="Ral J.P."/>
            <person name="Riano-Pachon D.M."/>
            <person name="Riekhof W."/>
            <person name="Rymarquis L."/>
            <person name="Schroda M."/>
            <person name="Stern D."/>
            <person name="Umen J."/>
            <person name="Willows R."/>
            <person name="Wilson N."/>
            <person name="Zimmer S.L."/>
            <person name="Allmer J."/>
            <person name="Balk J."/>
            <person name="Bisova K."/>
            <person name="Chen C.J."/>
            <person name="Elias M."/>
            <person name="Gendler K."/>
            <person name="Hauser C."/>
            <person name="Lamb M.R."/>
            <person name="Ledford H."/>
            <person name="Long J.C."/>
            <person name="Minagawa J."/>
            <person name="Page M.D."/>
            <person name="Pan J."/>
            <person name="Pootakham W."/>
            <person name="Roje S."/>
            <person name="Rose A."/>
            <person name="Stahlberg E."/>
            <person name="Terauchi A.M."/>
            <person name="Yang P."/>
            <person name="Ball S."/>
            <person name="Bowler C."/>
            <person name="Dieckmann C.L."/>
            <person name="Gladyshev V.N."/>
            <person name="Green P."/>
            <person name="Jorgensen R."/>
            <person name="Mayfield S."/>
            <person name="Mueller-Roeber B."/>
            <person name="Rajamani S."/>
            <person name="Sayre R.T."/>
            <person name="Brokstein P."/>
            <person name="Dubchak I."/>
            <person name="Goodstein D."/>
            <person name="Hornick L."/>
            <person name="Huang Y.W."/>
            <person name="Jhaveri J."/>
            <person name="Luo Y."/>
            <person name="Martinez D."/>
            <person name="Ngau W.C."/>
            <person name="Otillar B."/>
            <person name="Poliakov A."/>
            <person name="Porter A."/>
            <person name="Szajkowski L."/>
            <person name="Werner G."/>
            <person name="Zhou K."/>
            <person name="Grigoriev I.V."/>
            <person name="Rokhsar D.S."/>
            <person name="Grossman A.R."/>
        </authorList>
    </citation>
    <scope>NUCLEOTIDE SEQUENCE [LARGE SCALE GENOMIC DNA]</scope>
    <source>
        <strain evidence="13">CC-503</strain>
    </source>
</reference>
<evidence type="ECO:0000256" key="6">
    <source>
        <dbReference type="ARBA" id="ARBA00022679"/>
    </source>
</evidence>
<feature type="domain" description="Aminotransferase class I/classII large" evidence="11">
    <location>
        <begin position="111"/>
        <end position="470"/>
    </location>
</feature>
<dbReference type="Pfam" id="PF00155">
    <property type="entry name" value="Aminotran_1_2"/>
    <property type="match status" value="1"/>
</dbReference>
<dbReference type="FunCoup" id="A0A2K3DUX7">
    <property type="interactions" value="1546"/>
</dbReference>
<protein>
    <recommendedName>
        <fullName evidence="5">serine C-palmitoyltransferase</fullName>
        <ecNumber evidence="5">2.3.1.50</ecNumber>
    </recommendedName>
</protein>
<feature type="region of interest" description="Disordered" evidence="10">
    <location>
        <begin position="534"/>
        <end position="596"/>
    </location>
</feature>
<organism evidence="12 13">
    <name type="scientific">Chlamydomonas reinhardtii</name>
    <name type="common">Chlamydomonas smithii</name>
    <dbReference type="NCBI Taxonomy" id="3055"/>
    <lineage>
        <taxon>Eukaryota</taxon>
        <taxon>Viridiplantae</taxon>
        <taxon>Chlorophyta</taxon>
        <taxon>core chlorophytes</taxon>
        <taxon>Chlorophyceae</taxon>
        <taxon>CS clade</taxon>
        <taxon>Chlamydomonadales</taxon>
        <taxon>Chlamydomonadaceae</taxon>
        <taxon>Chlamydomonas</taxon>
    </lineage>
</organism>
<keyword evidence="8" id="KW-0443">Lipid metabolism</keyword>
<feature type="compositionally biased region" description="Basic and acidic residues" evidence="10">
    <location>
        <begin position="541"/>
        <end position="550"/>
    </location>
</feature>
<dbReference type="Gene3D" id="3.90.1150.10">
    <property type="entry name" value="Aspartate Aminotransferase, domain 1"/>
    <property type="match status" value="1"/>
</dbReference>
<evidence type="ECO:0000256" key="3">
    <source>
        <dbReference type="ARBA" id="ARBA00004991"/>
    </source>
</evidence>
<dbReference type="InterPro" id="IPR015424">
    <property type="entry name" value="PyrdxlP-dep_Trfase"/>
</dbReference>
<evidence type="ECO:0000313" key="13">
    <source>
        <dbReference type="Proteomes" id="UP000006906"/>
    </source>
</evidence>
<evidence type="ECO:0000256" key="8">
    <source>
        <dbReference type="ARBA" id="ARBA00022919"/>
    </source>
</evidence>
<evidence type="ECO:0000256" key="4">
    <source>
        <dbReference type="ARBA" id="ARBA00008392"/>
    </source>
</evidence>
<evidence type="ECO:0000259" key="11">
    <source>
        <dbReference type="Pfam" id="PF00155"/>
    </source>
</evidence>
<evidence type="ECO:0000256" key="9">
    <source>
        <dbReference type="ARBA" id="ARBA00048528"/>
    </source>
</evidence>
<accession>A0A2K3DUX7</accession>
<dbReference type="InterPro" id="IPR001917">
    <property type="entry name" value="Aminotrans_II_pyridoxalP_BS"/>
</dbReference>
<dbReference type="Gene3D" id="3.40.640.10">
    <property type="entry name" value="Type I PLP-dependent aspartate aminotransferase-like (Major domain)"/>
    <property type="match status" value="1"/>
</dbReference>
<dbReference type="KEGG" id="cre:CHLRE_04g230144v5"/>
<dbReference type="CDD" id="cd06454">
    <property type="entry name" value="KBL_like"/>
    <property type="match status" value="1"/>
</dbReference>
<dbReference type="GO" id="GO:0004758">
    <property type="term" value="F:serine C-palmitoyltransferase activity"/>
    <property type="evidence" value="ECO:0000318"/>
    <property type="project" value="GO_Central"/>
</dbReference>
<dbReference type="GO" id="GO:0046513">
    <property type="term" value="P:ceramide biosynthetic process"/>
    <property type="evidence" value="ECO:0000318"/>
    <property type="project" value="GO_Central"/>
</dbReference>
<dbReference type="InterPro" id="IPR015422">
    <property type="entry name" value="PyrdxlP-dep_Trfase_small"/>
</dbReference>
<evidence type="ECO:0000256" key="1">
    <source>
        <dbReference type="ARBA" id="ARBA00001933"/>
    </source>
</evidence>